<dbReference type="Pfam" id="PF25673">
    <property type="entry name" value="Terminase_7"/>
    <property type="match status" value="1"/>
</dbReference>
<reference evidence="3" key="1">
    <citation type="submission" date="2016-10" db="EMBL/GenBank/DDBJ databases">
        <authorList>
            <person name="Varghese N."/>
            <person name="Submissions S."/>
        </authorList>
    </citation>
    <scope>NUCLEOTIDE SEQUENCE [LARGE SCALE GENOMIC DNA]</scope>
    <source>
        <strain evidence="3">CGMCC 4.3530</strain>
    </source>
</reference>
<gene>
    <name evidence="2" type="ORF">SAMN05216215_1020111</name>
</gene>
<evidence type="ECO:0000256" key="1">
    <source>
        <dbReference type="SAM" id="MobiDB-lite"/>
    </source>
</evidence>
<accession>A0A1H3HE46</accession>
<proteinExistence type="predicted"/>
<evidence type="ECO:0000313" key="3">
    <source>
        <dbReference type="Proteomes" id="UP000199529"/>
    </source>
</evidence>
<organism evidence="2 3">
    <name type="scientific">Saccharopolyspora shandongensis</name>
    <dbReference type="NCBI Taxonomy" id="418495"/>
    <lineage>
        <taxon>Bacteria</taxon>
        <taxon>Bacillati</taxon>
        <taxon>Actinomycetota</taxon>
        <taxon>Actinomycetes</taxon>
        <taxon>Pseudonocardiales</taxon>
        <taxon>Pseudonocardiaceae</taxon>
        <taxon>Saccharopolyspora</taxon>
    </lineage>
</organism>
<evidence type="ECO:0000313" key="2">
    <source>
        <dbReference type="EMBL" id="SDY13610.1"/>
    </source>
</evidence>
<dbReference type="AlphaFoldDB" id="A0A1H3HE46"/>
<feature type="region of interest" description="Disordered" evidence="1">
    <location>
        <begin position="34"/>
        <end position="53"/>
    </location>
</feature>
<dbReference type="EMBL" id="FNOK01000020">
    <property type="protein sequence ID" value="SDY13610.1"/>
    <property type="molecule type" value="Genomic_DNA"/>
</dbReference>
<dbReference type="Proteomes" id="UP000199529">
    <property type="component" value="Unassembled WGS sequence"/>
</dbReference>
<dbReference type="InterPro" id="IPR057972">
    <property type="entry name" value="Terminase_7"/>
</dbReference>
<protein>
    <submittedName>
        <fullName evidence="2">Uncharacterized protein</fullName>
    </submittedName>
</protein>
<keyword evidence="3" id="KW-1185">Reference proteome</keyword>
<sequence length="53" mass="5780">MFAALVSAMSDLLVTDGARRRVRVEIEREQAAPSTGVSALEEYRKQLGGSPKM</sequence>
<name>A0A1H3HE46_9PSEU</name>